<dbReference type="EC" id="2.7.7.49" evidence="1"/>
<dbReference type="InterPro" id="IPR043502">
    <property type="entry name" value="DNA/RNA_pol_sf"/>
</dbReference>
<evidence type="ECO:0000259" key="8">
    <source>
        <dbReference type="PROSITE" id="PS50994"/>
    </source>
</evidence>
<dbReference type="InterPro" id="IPR041373">
    <property type="entry name" value="RT_RNaseH"/>
</dbReference>
<dbReference type="Proteomes" id="UP000046395">
    <property type="component" value="Unassembled WGS sequence"/>
</dbReference>
<dbReference type="Gene3D" id="1.10.340.70">
    <property type="match status" value="1"/>
</dbReference>
<dbReference type="GO" id="GO:0004519">
    <property type="term" value="F:endonuclease activity"/>
    <property type="evidence" value="ECO:0007669"/>
    <property type="project" value="UniProtKB-KW"/>
</dbReference>
<dbReference type="Pfam" id="PF17921">
    <property type="entry name" value="Integrase_H2C2"/>
    <property type="match status" value="1"/>
</dbReference>
<organism evidence="9 10">
    <name type="scientific">Trichuris muris</name>
    <name type="common">Mouse whipworm</name>
    <dbReference type="NCBI Taxonomy" id="70415"/>
    <lineage>
        <taxon>Eukaryota</taxon>
        <taxon>Metazoa</taxon>
        <taxon>Ecdysozoa</taxon>
        <taxon>Nematoda</taxon>
        <taxon>Enoplea</taxon>
        <taxon>Dorylaimia</taxon>
        <taxon>Trichinellida</taxon>
        <taxon>Trichuridae</taxon>
        <taxon>Trichuris</taxon>
    </lineage>
</organism>
<dbReference type="Pfam" id="PF17917">
    <property type="entry name" value="RT_RNaseH"/>
    <property type="match status" value="1"/>
</dbReference>
<dbReference type="GO" id="GO:0016787">
    <property type="term" value="F:hydrolase activity"/>
    <property type="evidence" value="ECO:0007669"/>
    <property type="project" value="UniProtKB-KW"/>
</dbReference>
<evidence type="ECO:0000256" key="4">
    <source>
        <dbReference type="ARBA" id="ARBA00022722"/>
    </source>
</evidence>
<dbReference type="AlphaFoldDB" id="A0A5S6Q662"/>
<feature type="domain" description="Integrase catalytic" evidence="8">
    <location>
        <begin position="294"/>
        <end position="461"/>
    </location>
</feature>
<dbReference type="InterPro" id="IPR036397">
    <property type="entry name" value="RNaseH_sf"/>
</dbReference>
<dbReference type="FunFam" id="1.10.340.70:FF:000003">
    <property type="entry name" value="Protein CBG25708"/>
    <property type="match status" value="1"/>
</dbReference>
<evidence type="ECO:0000313" key="9">
    <source>
        <dbReference type="Proteomes" id="UP000046395"/>
    </source>
</evidence>
<dbReference type="InterPro" id="IPR001584">
    <property type="entry name" value="Integrase_cat-core"/>
</dbReference>
<dbReference type="SUPFAM" id="SSF53098">
    <property type="entry name" value="Ribonuclease H-like"/>
    <property type="match status" value="1"/>
</dbReference>
<accession>A0A5S6Q662</accession>
<keyword evidence="5" id="KW-0255">Endonuclease</keyword>
<protein>
    <recommendedName>
        <fullName evidence="1">RNA-directed DNA polymerase</fullName>
        <ecNumber evidence="1">2.7.7.49</ecNumber>
    </recommendedName>
</protein>
<keyword evidence="6" id="KW-0378">Hydrolase</keyword>
<evidence type="ECO:0000256" key="5">
    <source>
        <dbReference type="ARBA" id="ARBA00022759"/>
    </source>
</evidence>
<dbReference type="GO" id="GO:0042575">
    <property type="term" value="C:DNA polymerase complex"/>
    <property type="evidence" value="ECO:0007669"/>
    <property type="project" value="UniProtKB-ARBA"/>
</dbReference>
<dbReference type="PROSITE" id="PS50994">
    <property type="entry name" value="INTEGRASE"/>
    <property type="match status" value="1"/>
</dbReference>
<name>A0A5S6Q662_TRIMR</name>
<keyword evidence="7" id="KW-0695">RNA-directed DNA polymerase</keyword>
<reference evidence="10" key="1">
    <citation type="submission" date="2019-12" db="UniProtKB">
        <authorList>
            <consortium name="WormBaseParasite"/>
        </authorList>
    </citation>
    <scope>IDENTIFICATION</scope>
</reference>
<keyword evidence="4" id="KW-0540">Nuclease</keyword>
<dbReference type="GO" id="GO:0015074">
    <property type="term" value="P:DNA integration"/>
    <property type="evidence" value="ECO:0007669"/>
    <property type="project" value="InterPro"/>
</dbReference>
<keyword evidence="9" id="KW-1185">Reference proteome</keyword>
<dbReference type="WBParaSite" id="TMUE_0000002457.1">
    <property type="protein sequence ID" value="TMUE_0000002457.1"/>
    <property type="gene ID" value="WBGene00298296"/>
</dbReference>
<sequence>MVTAKCYVPQHVSCDLLGVELIEKLGIYDTPINATYGITRSQGTTKTNGLSTKTKVSSLFTERRLPSYPALVFAVKKFHRFVLGRRFTLLTDHQPLLAIFGTKKGIPLYTANRLQRWATTLLGYDFALEYRSTTSFGNADALSRLIATQLRQEEDIVIASVDGEIQRVLVDAVRNLPVTSRMIRDETARDPMLQKVLQCLSKGWPKVRAPLLQHFYNRRQSLSVVDGCLLFADRVVVPNCLQGQVTSQLHSEHPGIVRMKALARSVVYWPGLDQQIENIVRQCSACAMVAKLPAKTPPCSWPPADKCWSRVHVDYAGPVEGRYLLVLVDAFSKWPEVFITEKITSSATISLLSRVFAQFGAPETIVSDNGTQFTAAEFKIFCAKKWHPTHLDSPRTSAVQWTSGTLRGHLEERSSENERRRAHYETGAKILVSLQIIAKRVFRIFQVSGRGIPRSTLAHSYQPNPSSQRDPAI</sequence>
<evidence type="ECO:0000256" key="2">
    <source>
        <dbReference type="ARBA" id="ARBA00022679"/>
    </source>
</evidence>
<dbReference type="PANTHER" id="PTHR37984">
    <property type="entry name" value="PROTEIN CBG26694"/>
    <property type="match status" value="1"/>
</dbReference>
<dbReference type="InterPro" id="IPR050951">
    <property type="entry name" value="Retrovirus_Pol_polyprotein"/>
</dbReference>
<dbReference type="STRING" id="70415.A0A5S6Q662"/>
<proteinExistence type="predicted"/>
<dbReference type="Gene3D" id="3.30.420.10">
    <property type="entry name" value="Ribonuclease H-like superfamily/Ribonuclease H"/>
    <property type="match status" value="1"/>
</dbReference>
<evidence type="ECO:0000256" key="6">
    <source>
        <dbReference type="ARBA" id="ARBA00022801"/>
    </source>
</evidence>
<evidence type="ECO:0000256" key="1">
    <source>
        <dbReference type="ARBA" id="ARBA00012493"/>
    </source>
</evidence>
<dbReference type="GO" id="GO:0003964">
    <property type="term" value="F:RNA-directed DNA polymerase activity"/>
    <property type="evidence" value="ECO:0007669"/>
    <property type="project" value="UniProtKB-KW"/>
</dbReference>
<dbReference type="Pfam" id="PF00665">
    <property type="entry name" value="rve"/>
    <property type="match status" value="1"/>
</dbReference>
<keyword evidence="2" id="KW-0808">Transferase</keyword>
<dbReference type="InterPro" id="IPR041588">
    <property type="entry name" value="Integrase_H2C2"/>
</dbReference>
<dbReference type="GO" id="GO:0003676">
    <property type="term" value="F:nucleic acid binding"/>
    <property type="evidence" value="ECO:0007669"/>
    <property type="project" value="InterPro"/>
</dbReference>
<evidence type="ECO:0000256" key="7">
    <source>
        <dbReference type="ARBA" id="ARBA00022918"/>
    </source>
</evidence>
<dbReference type="SUPFAM" id="SSF56672">
    <property type="entry name" value="DNA/RNA polymerases"/>
    <property type="match status" value="1"/>
</dbReference>
<keyword evidence="3" id="KW-0548">Nucleotidyltransferase</keyword>
<dbReference type="PANTHER" id="PTHR37984:SF5">
    <property type="entry name" value="PROTEIN NYNRIN-LIKE"/>
    <property type="match status" value="1"/>
</dbReference>
<evidence type="ECO:0000256" key="3">
    <source>
        <dbReference type="ARBA" id="ARBA00022695"/>
    </source>
</evidence>
<dbReference type="InterPro" id="IPR012337">
    <property type="entry name" value="RNaseH-like_sf"/>
</dbReference>
<evidence type="ECO:0000313" key="10">
    <source>
        <dbReference type="WBParaSite" id="TMUE_0000002457.1"/>
    </source>
</evidence>